<proteinExistence type="predicted"/>
<accession>A0ABU8H0W0</accession>
<sequence>MNMSSQSQPLETLETLLVEACQIADAIGLDLAAIRIEEALMIARESPNSNPLWQSWGTMSVLN</sequence>
<evidence type="ECO:0000313" key="2">
    <source>
        <dbReference type="Proteomes" id="UP001367771"/>
    </source>
</evidence>
<name>A0ABU8H0W0_9SPHN</name>
<keyword evidence="2" id="KW-1185">Reference proteome</keyword>
<evidence type="ECO:0000313" key="1">
    <source>
        <dbReference type="EMBL" id="MEI5686629.1"/>
    </source>
</evidence>
<dbReference type="EMBL" id="JBBBDM010000002">
    <property type="protein sequence ID" value="MEI5686629.1"/>
    <property type="molecule type" value="Genomic_DNA"/>
</dbReference>
<dbReference type="Proteomes" id="UP001367771">
    <property type="component" value="Unassembled WGS sequence"/>
</dbReference>
<organism evidence="1 2">
    <name type="scientific">Sphingomonas kyungheensis</name>
    <dbReference type="NCBI Taxonomy" id="1069987"/>
    <lineage>
        <taxon>Bacteria</taxon>
        <taxon>Pseudomonadati</taxon>
        <taxon>Pseudomonadota</taxon>
        <taxon>Alphaproteobacteria</taxon>
        <taxon>Sphingomonadales</taxon>
        <taxon>Sphingomonadaceae</taxon>
        <taxon>Sphingomonas</taxon>
    </lineage>
</organism>
<dbReference type="RefSeq" id="WP_336544725.1">
    <property type="nucleotide sequence ID" value="NZ_JBBBDM010000002.1"/>
</dbReference>
<gene>
    <name evidence="1" type="ORF">V8201_06000</name>
</gene>
<reference evidence="1 2" key="1">
    <citation type="journal article" date="2013" name="Int. J. Syst. Evol. Microbiol.">
        <title>Sphingomonas kyungheensis sp. nov., a bacterium with ginsenoside-converting activity isolated from soil of a ginseng field.</title>
        <authorList>
            <person name="Son H.M."/>
            <person name="Yang J.E."/>
            <person name="Park Y."/>
            <person name="Han C.K."/>
            <person name="Kim S.G."/>
            <person name="Kook M."/>
            <person name="Yi T.H."/>
        </authorList>
    </citation>
    <scope>NUCLEOTIDE SEQUENCE [LARGE SCALE GENOMIC DNA]</scope>
    <source>
        <strain evidence="1 2">LMG 26582</strain>
    </source>
</reference>
<comment type="caution">
    <text evidence="1">The sequence shown here is derived from an EMBL/GenBank/DDBJ whole genome shotgun (WGS) entry which is preliminary data.</text>
</comment>
<protein>
    <submittedName>
        <fullName evidence="1">Uncharacterized protein</fullName>
    </submittedName>
</protein>